<dbReference type="Proteomes" id="UP000026915">
    <property type="component" value="Chromosome 8"/>
</dbReference>
<protein>
    <submittedName>
        <fullName evidence="1">Uncharacterized protein</fullName>
    </submittedName>
</protein>
<name>A0A061FIM4_THECC</name>
<dbReference type="AlphaFoldDB" id="A0A061FIM4"/>
<evidence type="ECO:0000313" key="2">
    <source>
        <dbReference type="Proteomes" id="UP000026915"/>
    </source>
</evidence>
<dbReference type="PANTHER" id="PTHR47165">
    <property type="entry name" value="OS03G0429900 PROTEIN"/>
    <property type="match status" value="1"/>
</dbReference>
<reference evidence="1 2" key="1">
    <citation type="journal article" date="2013" name="Genome Biol.">
        <title>The genome sequence of the most widely cultivated cacao type and its use to identify candidate genes regulating pod color.</title>
        <authorList>
            <person name="Motamayor J.C."/>
            <person name="Mockaitis K."/>
            <person name="Schmutz J."/>
            <person name="Haiminen N."/>
            <person name="Iii D.L."/>
            <person name="Cornejo O."/>
            <person name="Findley S.D."/>
            <person name="Zheng P."/>
            <person name="Utro F."/>
            <person name="Royaert S."/>
            <person name="Saski C."/>
            <person name="Jenkins J."/>
            <person name="Podicheti R."/>
            <person name="Zhao M."/>
            <person name="Scheffler B.E."/>
            <person name="Stack J.C."/>
            <person name="Feltus F.A."/>
            <person name="Mustiga G.M."/>
            <person name="Amores F."/>
            <person name="Phillips W."/>
            <person name="Marelli J.P."/>
            <person name="May G.D."/>
            <person name="Shapiro H."/>
            <person name="Ma J."/>
            <person name="Bustamante C.D."/>
            <person name="Schnell R.J."/>
            <person name="Main D."/>
            <person name="Gilbert D."/>
            <person name="Parida L."/>
            <person name="Kuhn D.N."/>
        </authorList>
    </citation>
    <scope>NUCLEOTIDE SEQUENCE [LARGE SCALE GENOMIC DNA]</scope>
    <source>
        <strain evidence="2">cv. Matina 1-6</strain>
    </source>
</reference>
<accession>A0A061FIM4</accession>
<dbReference type="PANTHER" id="PTHR47165:SF4">
    <property type="entry name" value="OS03G0429900 PROTEIN"/>
    <property type="match status" value="1"/>
</dbReference>
<keyword evidence="2" id="KW-1185">Reference proteome</keyword>
<proteinExistence type="predicted"/>
<evidence type="ECO:0000313" key="1">
    <source>
        <dbReference type="EMBL" id="EOY16936.1"/>
    </source>
</evidence>
<organism evidence="1 2">
    <name type="scientific">Theobroma cacao</name>
    <name type="common">Cacao</name>
    <name type="synonym">Cocoa</name>
    <dbReference type="NCBI Taxonomy" id="3641"/>
    <lineage>
        <taxon>Eukaryota</taxon>
        <taxon>Viridiplantae</taxon>
        <taxon>Streptophyta</taxon>
        <taxon>Embryophyta</taxon>
        <taxon>Tracheophyta</taxon>
        <taxon>Spermatophyta</taxon>
        <taxon>Magnoliopsida</taxon>
        <taxon>eudicotyledons</taxon>
        <taxon>Gunneridae</taxon>
        <taxon>Pentapetalae</taxon>
        <taxon>rosids</taxon>
        <taxon>malvids</taxon>
        <taxon>Malvales</taxon>
        <taxon>Malvaceae</taxon>
        <taxon>Byttnerioideae</taxon>
        <taxon>Theobroma</taxon>
    </lineage>
</organism>
<dbReference type="HOGENOM" id="CLU_138852_0_0_1"/>
<dbReference type="InParanoid" id="A0A061FIM4"/>
<sequence length="134" mass="15534">MQVMIGGLDASHFVPILKEGGLYLIDTFRVIKLKNNFNVLFGELMIVFSRITEVKEIHEDKIVYPSHHFLFGDYGALHDKIYQKKVLTDVIEVLTTMTPITNVYLNNKNTLVQEHTCPRTHLNNIYIQDSKQEK</sequence>
<dbReference type="Gramene" id="EOY16936">
    <property type="protein sequence ID" value="EOY16936"/>
    <property type="gene ID" value="TCM_036023"/>
</dbReference>
<gene>
    <name evidence="1" type="ORF">TCM_036023</name>
</gene>
<dbReference type="EMBL" id="CM001886">
    <property type="protein sequence ID" value="EOY16936.1"/>
    <property type="molecule type" value="Genomic_DNA"/>
</dbReference>